<dbReference type="SUPFAM" id="SSF56801">
    <property type="entry name" value="Acetyl-CoA synthetase-like"/>
    <property type="match status" value="1"/>
</dbReference>
<dbReference type="PROSITE" id="PS00455">
    <property type="entry name" value="AMP_BINDING"/>
    <property type="match status" value="1"/>
</dbReference>
<protein>
    <recommendedName>
        <fullName evidence="3">AMP-dependent synthetase/ligase domain-containing protein</fullName>
    </recommendedName>
</protein>
<evidence type="ECO:0000259" key="3">
    <source>
        <dbReference type="Pfam" id="PF00501"/>
    </source>
</evidence>
<dbReference type="PANTHER" id="PTHR43272">
    <property type="entry name" value="LONG-CHAIN-FATTY-ACID--COA LIGASE"/>
    <property type="match status" value="1"/>
</dbReference>
<dbReference type="PANTHER" id="PTHR43272:SF33">
    <property type="entry name" value="AMP-BINDING DOMAIN-CONTAINING PROTEIN-RELATED"/>
    <property type="match status" value="1"/>
</dbReference>
<dbReference type="EMBL" id="HBEP01009815">
    <property type="protein sequence ID" value="CAD8478137.1"/>
    <property type="molecule type" value="Transcribed_RNA"/>
</dbReference>
<organism evidence="4">
    <name type="scientific">Phaeocystis antarctica</name>
    <dbReference type="NCBI Taxonomy" id="33657"/>
    <lineage>
        <taxon>Eukaryota</taxon>
        <taxon>Haptista</taxon>
        <taxon>Haptophyta</taxon>
        <taxon>Prymnesiophyceae</taxon>
        <taxon>Phaeocystales</taxon>
        <taxon>Phaeocystaceae</taxon>
        <taxon>Phaeocystis</taxon>
    </lineage>
</organism>
<gene>
    <name evidence="4" type="ORF">PANT1444_LOCUS5543</name>
</gene>
<keyword evidence="1" id="KW-0547">Nucleotide-binding</keyword>
<sequence length="679" mass="72997">MSEAETPSGLNPCVGWAHVVGSSPNDGPVLRNALSPHVLVACRADADYRNMYHMFARGGLARRPDAPCFGSRLRPDGSVGPFEWQTYAQVSARIDAVAAALWKLQLVPTAAQGLRFLGLYCKNSPEWMLAAEACYKTGVVVVPMYDTLGAEVVSYIQGQTQMASVVCSAAELPNLVRSCPFKHVIAYGEVSRELRAQCAHAGFQLHLLAELEEKGRASRQLLHQLQEPSTGDIALLCYTSGTTGDPKGAMLSHGNVISATGNVSFPYAPGKFLLNEDVQEVHLSYLPLAHIFETVVMNLMLSLGGAVGFYQGDTLKIIEDLAALRPTVFVSVPRLYNRIYDKVVGGAKDKGAIAAALFSRALATKLANFDADGTLTHALWDKLVFSKVAAQLGLDRCHTMITGSAPLSDAVKDFMRVAFSVNMVEGYGMTESAAAGTLCNPLDLTKGHVGAPVASIEIKLQDVPEMGYVSAAVPPRGEICMRGPSVFKGYFMLDDKTAETIDTQGWLHTGDIGEWTAGGTLKVIDRKKNIFKLAQGEYVAAEKIEGVVMRVPLVAQCFVYGDSLQSYLVGVVVPEPEEAIKWAAAKGVVVPSLAALLAQPSHAAMLATDIQAQMAAACKVAKLQGFEVVKKVALEAEAWSTENNLLTPTFKLKRNEAKKKYIGQIDAMYAEGLPPTSRL</sequence>
<evidence type="ECO:0000256" key="1">
    <source>
        <dbReference type="ARBA" id="ARBA00022741"/>
    </source>
</evidence>
<evidence type="ECO:0000313" key="4">
    <source>
        <dbReference type="EMBL" id="CAD8478137.1"/>
    </source>
</evidence>
<proteinExistence type="predicted"/>
<accession>A0A7S0EB29</accession>
<evidence type="ECO:0000256" key="2">
    <source>
        <dbReference type="ARBA" id="ARBA00022840"/>
    </source>
</evidence>
<dbReference type="InterPro" id="IPR042099">
    <property type="entry name" value="ANL_N_sf"/>
</dbReference>
<dbReference type="GO" id="GO:0016020">
    <property type="term" value="C:membrane"/>
    <property type="evidence" value="ECO:0007669"/>
    <property type="project" value="TreeGrafter"/>
</dbReference>
<dbReference type="GO" id="GO:0005783">
    <property type="term" value="C:endoplasmic reticulum"/>
    <property type="evidence" value="ECO:0007669"/>
    <property type="project" value="TreeGrafter"/>
</dbReference>
<dbReference type="Pfam" id="PF00501">
    <property type="entry name" value="AMP-binding"/>
    <property type="match status" value="1"/>
</dbReference>
<dbReference type="InterPro" id="IPR020845">
    <property type="entry name" value="AMP-binding_CS"/>
</dbReference>
<dbReference type="GO" id="GO:0005524">
    <property type="term" value="F:ATP binding"/>
    <property type="evidence" value="ECO:0007669"/>
    <property type="project" value="UniProtKB-KW"/>
</dbReference>
<dbReference type="AlphaFoldDB" id="A0A7S0EB29"/>
<keyword evidence="2" id="KW-0067">ATP-binding</keyword>
<dbReference type="InterPro" id="IPR000873">
    <property type="entry name" value="AMP-dep_synth/lig_dom"/>
</dbReference>
<dbReference type="Gene3D" id="3.40.50.12780">
    <property type="entry name" value="N-terminal domain of ligase-like"/>
    <property type="match status" value="1"/>
</dbReference>
<feature type="domain" description="AMP-dependent synthetase/ligase" evidence="3">
    <location>
        <begin position="61"/>
        <end position="491"/>
    </location>
</feature>
<reference evidence="4" key="1">
    <citation type="submission" date="2021-01" db="EMBL/GenBank/DDBJ databases">
        <authorList>
            <person name="Corre E."/>
            <person name="Pelletier E."/>
            <person name="Niang G."/>
            <person name="Scheremetjew M."/>
            <person name="Finn R."/>
            <person name="Kale V."/>
            <person name="Holt S."/>
            <person name="Cochrane G."/>
            <person name="Meng A."/>
            <person name="Brown T."/>
            <person name="Cohen L."/>
        </authorList>
    </citation>
    <scope>NUCLEOTIDE SEQUENCE</scope>
    <source>
        <strain evidence="4">CCMP1374</strain>
    </source>
</reference>
<dbReference type="GO" id="GO:0004467">
    <property type="term" value="F:long-chain fatty acid-CoA ligase activity"/>
    <property type="evidence" value="ECO:0007669"/>
    <property type="project" value="TreeGrafter"/>
</dbReference>
<name>A0A7S0EB29_9EUKA</name>